<dbReference type="OrthoDB" id="598353at2"/>
<dbReference type="EMBL" id="CP010777">
    <property type="protein sequence ID" value="AKQ44490.1"/>
    <property type="molecule type" value="Genomic_DNA"/>
</dbReference>
<sequence length="64" mass="7707">MIIINVKDNESVDKALKRFKKKFERTGVLKQLRARTFFQKPSVTKRKQKERAVYKQQLFATDNY</sequence>
<dbReference type="InterPro" id="IPR001911">
    <property type="entry name" value="Ribosomal_bS21"/>
</dbReference>
<dbReference type="PROSITE" id="PS01181">
    <property type="entry name" value="RIBOSOMAL_S21"/>
    <property type="match status" value="1"/>
</dbReference>
<keyword evidence="3 5" id="KW-0687">Ribonucleoprotein</keyword>
<comment type="similarity">
    <text evidence="1 5 6">Belongs to the bacterial ribosomal protein bS21 family.</text>
</comment>
<accession>A0A0H4VFU2</accession>
<dbReference type="KEGG" id="ruf:TH63_00745"/>
<dbReference type="PRINTS" id="PR00976">
    <property type="entry name" value="RIBOSOMALS21"/>
</dbReference>
<dbReference type="RefSeq" id="WP_048919238.1">
    <property type="nucleotide sequence ID" value="NZ_CP010777.1"/>
</dbReference>
<evidence type="ECO:0000313" key="7">
    <source>
        <dbReference type="EMBL" id="AKQ44490.1"/>
    </source>
</evidence>
<dbReference type="InterPro" id="IPR018278">
    <property type="entry name" value="Ribosomal_bS21_CS"/>
</dbReference>
<dbReference type="GO" id="GO:1990904">
    <property type="term" value="C:ribonucleoprotein complex"/>
    <property type="evidence" value="ECO:0007669"/>
    <property type="project" value="UniProtKB-KW"/>
</dbReference>
<protein>
    <recommendedName>
        <fullName evidence="4 5">Small ribosomal subunit protein bS21</fullName>
    </recommendedName>
</protein>
<evidence type="ECO:0000313" key="8">
    <source>
        <dbReference type="Proteomes" id="UP000036458"/>
    </source>
</evidence>
<dbReference type="GO" id="GO:0005840">
    <property type="term" value="C:ribosome"/>
    <property type="evidence" value="ECO:0007669"/>
    <property type="project" value="UniProtKB-KW"/>
</dbReference>
<organism evidence="7 8">
    <name type="scientific">Rufibacter radiotolerans</name>
    <dbReference type="NCBI Taxonomy" id="1379910"/>
    <lineage>
        <taxon>Bacteria</taxon>
        <taxon>Pseudomonadati</taxon>
        <taxon>Bacteroidota</taxon>
        <taxon>Cytophagia</taxon>
        <taxon>Cytophagales</taxon>
        <taxon>Hymenobacteraceae</taxon>
        <taxon>Rufibacter</taxon>
    </lineage>
</organism>
<gene>
    <name evidence="5" type="primary">rpsU</name>
    <name evidence="7" type="ORF">TH63_00745</name>
</gene>
<keyword evidence="8" id="KW-1185">Reference proteome</keyword>
<evidence type="ECO:0000256" key="1">
    <source>
        <dbReference type="ARBA" id="ARBA00006640"/>
    </source>
</evidence>
<dbReference type="GO" id="GO:0003735">
    <property type="term" value="F:structural constituent of ribosome"/>
    <property type="evidence" value="ECO:0007669"/>
    <property type="project" value="InterPro"/>
</dbReference>
<evidence type="ECO:0000256" key="2">
    <source>
        <dbReference type="ARBA" id="ARBA00022980"/>
    </source>
</evidence>
<evidence type="ECO:0000256" key="5">
    <source>
        <dbReference type="HAMAP-Rule" id="MF_00358"/>
    </source>
</evidence>
<dbReference type="NCBIfam" id="TIGR00030">
    <property type="entry name" value="S21p"/>
    <property type="match status" value="1"/>
</dbReference>
<evidence type="ECO:0000256" key="3">
    <source>
        <dbReference type="ARBA" id="ARBA00023274"/>
    </source>
</evidence>
<dbReference type="Proteomes" id="UP000036458">
    <property type="component" value="Chromosome"/>
</dbReference>
<dbReference type="GO" id="GO:0006412">
    <property type="term" value="P:translation"/>
    <property type="evidence" value="ECO:0007669"/>
    <property type="project" value="UniProtKB-UniRule"/>
</dbReference>
<name>A0A0H4VFU2_9BACT</name>
<dbReference type="InterPro" id="IPR038380">
    <property type="entry name" value="Ribosomal_bS21_sf"/>
</dbReference>
<keyword evidence="2 5" id="KW-0689">Ribosomal protein</keyword>
<dbReference type="STRING" id="1379910.TH63_00745"/>
<evidence type="ECO:0000256" key="4">
    <source>
        <dbReference type="ARBA" id="ARBA00035135"/>
    </source>
</evidence>
<dbReference type="Gene3D" id="1.20.5.1150">
    <property type="entry name" value="Ribosomal protein S8"/>
    <property type="match status" value="1"/>
</dbReference>
<dbReference type="AlphaFoldDB" id="A0A0H4VFU2"/>
<dbReference type="PATRIC" id="fig|1379910.4.peg.156"/>
<reference evidence="7 8" key="1">
    <citation type="submission" date="2015-01" db="EMBL/GenBank/DDBJ databases">
        <title>Rufibacter sp./DG31D/ whole genome sequencing.</title>
        <authorList>
            <person name="Kim M.K."/>
            <person name="Srinivasan S."/>
            <person name="Lee J.-J."/>
        </authorList>
    </citation>
    <scope>NUCLEOTIDE SEQUENCE [LARGE SCALE GENOMIC DNA]</scope>
    <source>
        <strain evidence="7 8">DG31D</strain>
    </source>
</reference>
<dbReference type="Pfam" id="PF01165">
    <property type="entry name" value="Ribosomal_S21"/>
    <property type="match status" value="1"/>
</dbReference>
<proteinExistence type="inferred from homology"/>
<dbReference type="HAMAP" id="MF_00358">
    <property type="entry name" value="Ribosomal_bS21"/>
    <property type="match status" value="1"/>
</dbReference>
<evidence type="ECO:0000256" key="6">
    <source>
        <dbReference type="RuleBase" id="RU000667"/>
    </source>
</evidence>